<organism evidence="2 3">
    <name type="scientific">Jatropha curcas</name>
    <name type="common">Barbados nut</name>
    <dbReference type="NCBI Taxonomy" id="180498"/>
    <lineage>
        <taxon>Eukaryota</taxon>
        <taxon>Viridiplantae</taxon>
        <taxon>Streptophyta</taxon>
        <taxon>Embryophyta</taxon>
        <taxon>Tracheophyta</taxon>
        <taxon>Spermatophyta</taxon>
        <taxon>Magnoliopsida</taxon>
        <taxon>eudicotyledons</taxon>
        <taxon>Gunneridae</taxon>
        <taxon>Pentapetalae</taxon>
        <taxon>rosids</taxon>
        <taxon>fabids</taxon>
        <taxon>Malpighiales</taxon>
        <taxon>Euphorbiaceae</taxon>
        <taxon>Crotonoideae</taxon>
        <taxon>Jatropheae</taxon>
        <taxon>Jatropha</taxon>
    </lineage>
</organism>
<dbReference type="OrthoDB" id="1903945at2759"/>
<dbReference type="AlphaFoldDB" id="A0A067K247"/>
<sequence>MSSRKLATVSTSTIFTTTTTTKKEENGGNKADSTTIPIPKGSRSGNEEVGGEHEKFTINSSSPTSEQQKMTHEDNYVDIMVMYTIAQDSPDCGEPCLGLDVQMAQDSPDCGEPWIGK</sequence>
<gene>
    <name evidence="2" type="ORF">JCGZ_16974</name>
</gene>
<dbReference type="Proteomes" id="UP000027138">
    <property type="component" value="Unassembled WGS sequence"/>
</dbReference>
<feature type="compositionally biased region" description="Polar residues" evidence="1">
    <location>
        <begin position="57"/>
        <end position="68"/>
    </location>
</feature>
<accession>A0A067K247</accession>
<keyword evidence="3" id="KW-1185">Reference proteome</keyword>
<protein>
    <submittedName>
        <fullName evidence="2">Uncharacterized protein</fullName>
    </submittedName>
</protein>
<evidence type="ECO:0000256" key="1">
    <source>
        <dbReference type="SAM" id="MobiDB-lite"/>
    </source>
</evidence>
<evidence type="ECO:0000313" key="3">
    <source>
        <dbReference type="Proteomes" id="UP000027138"/>
    </source>
</evidence>
<dbReference type="EMBL" id="KK914699">
    <property type="protein sequence ID" value="KDP30192.1"/>
    <property type="molecule type" value="Genomic_DNA"/>
</dbReference>
<proteinExistence type="predicted"/>
<feature type="compositionally biased region" description="Low complexity" evidence="1">
    <location>
        <begin position="8"/>
        <end position="20"/>
    </location>
</feature>
<evidence type="ECO:0000313" key="2">
    <source>
        <dbReference type="EMBL" id="KDP30192.1"/>
    </source>
</evidence>
<feature type="region of interest" description="Disordered" evidence="1">
    <location>
        <begin position="1"/>
        <end position="72"/>
    </location>
</feature>
<name>A0A067K247_JATCU</name>
<reference evidence="2 3" key="1">
    <citation type="journal article" date="2014" name="PLoS ONE">
        <title>Global Analysis of Gene Expression Profiles in Physic Nut (Jatropha curcas L.) Seedlings Exposed to Salt Stress.</title>
        <authorList>
            <person name="Zhang L."/>
            <person name="Zhang C."/>
            <person name="Wu P."/>
            <person name="Chen Y."/>
            <person name="Li M."/>
            <person name="Jiang H."/>
            <person name="Wu G."/>
        </authorList>
    </citation>
    <scope>NUCLEOTIDE SEQUENCE [LARGE SCALE GENOMIC DNA]</scope>
    <source>
        <strain evidence="3">cv. GZQX0401</strain>
        <tissue evidence="2">Young leaves</tissue>
    </source>
</reference>